<feature type="region of interest" description="Disordered" evidence="2">
    <location>
        <begin position="122"/>
        <end position="177"/>
    </location>
</feature>
<sequence length="938" mass="108566">MSVTKVVRVEDVHSPSAVLNEDGSNNKLVPVYQTSSAVQASYVGSTHETEGDEDNDELIETEETQDKVYPLPEDWPKIPELFRRKSCELTKSTLPCVKKAVSHLELIQNIIEEWFREKEDEIRSRMSSAPGTTAPGGSRKQLRFAKSRDGRDSQDKDKRMSSAVSQMTASSYMSSHSPLSVDGVGIYKDTEEEGLNIPYLGAEDVIEEVITLLARLENDRAETEAALQNEKDKVVKLNNRIDALCLKRMHELPAAVQREHEACIMDLNELQWHVAYSSRNEKRIKNRTNIAEVLNARLKDDIAFVKKHIPLVEEKLELELQAMNKIKNAQNDTNDELDNTKSRQEKTAAKSSEAEKKATTERTHIKKELDTVRHALSNISEELAEAKMTFNAYIHQINDIKQQLKDNEQELKVLDVKNENAKAAEEMQAHKVRDLQSKIAEAEFEFKRLENENTQLENDLTLRKNANDHKIMELENAVKIKDSKLRKVVNKVKEAEMEVQDYYDKVADCQRQKVADEKNIARIHKEMLKLQQQMMVTMEEYGKIASLNTTIREQLQSEQEKAFKAEESLKATVDTLRRQVKDEMHTKTVITARISSDNTDLVRYKSETRVKKEKAKKVADEVNNAVKTVRVKVEKLRTDRAELDKMKVDLTSQLEETKKQKDESYSNFMSKIADIQPHHTHLKNDVLGLDKRLDHMQWKTDLMNKQIDDMDREEGTMQRLVKNTERMILELEEKMEELKLQLLAAQRIQDDLYITFNQTQSRVRDNENKHLKFMEERKEFQTKAEANKKKLLQHNKELASKYRKLQDEFMVIKNGLTNNIDEKVKVENQIKDCNQLQSLQKRMHAAMSEYYKYRGLYNQSELERMKTESSLNGSRVSSLQEDMDKALKKITDFLQTQMDGTTARRIAWERVHKQTSDTLSSGPQSVIHPSRQQTMVQA</sequence>
<feature type="region of interest" description="Disordered" evidence="2">
    <location>
        <begin position="914"/>
        <end position="938"/>
    </location>
</feature>
<feature type="coiled-coil region" evidence="1">
    <location>
        <begin position="619"/>
        <end position="660"/>
    </location>
</feature>
<evidence type="ECO:0000313" key="3">
    <source>
        <dbReference type="EMBL" id="KAJ8306429.1"/>
    </source>
</evidence>
<keyword evidence="4" id="KW-1185">Reference proteome</keyword>
<dbReference type="Proteomes" id="UP001217089">
    <property type="component" value="Unassembled WGS sequence"/>
</dbReference>
<feature type="compositionally biased region" description="Polar residues" evidence="2">
    <location>
        <begin position="162"/>
        <end position="177"/>
    </location>
</feature>
<dbReference type="InterPro" id="IPR038826">
    <property type="entry name" value="CCDC178"/>
</dbReference>
<organism evidence="3 4">
    <name type="scientific">Tegillarca granosa</name>
    <name type="common">Malaysian cockle</name>
    <name type="synonym">Anadara granosa</name>
    <dbReference type="NCBI Taxonomy" id="220873"/>
    <lineage>
        <taxon>Eukaryota</taxon>
        <taxon>Metazoa</taxon>
        <taxon>Spiralia</taxon>
        <taxon>Lophotrochozoa</taxon>
        <taxon>Mollusca</taxon>
        <taxon>Bivalvia</taxon>
        <taxon>Autobranchia</taxon>
        <taxon>Pteriomorphia</taxon>
        <taxon>Arcoida</taxon>
        <taxon>Arcoidea</taxon>
        <taxon>Arcidae</taxon>
        <taxon>Tegillarca</taxon>
    </lineage>
</organism>
<name>A0ABQ9EMJ2_TEGGR</name>
<protein>
    <recommendedName>
        <fullName evidence="5">Coiled-coil domain-containing protein 178</fullName>
    </recommendedName>
</protein>
<feature type="compositionally biased region" description="Basic and acidic residues" evidence="2">
    <location>
        <begin position="338"/>
        <end position="362"/>
    </location>
</feature>
<feature type="compositionally biased region" description="Basic and acidic residues" evidence="2">
    <location>
        <begin position="146"/>
        <end position="160"/>
    </location>
</feature>
<evidence type="ECO:0008006" key="5">
    <source>
        <dbReference type="Google" id="ProtNLM"/>
    </source>
</evidence>
<feature type="region of interest" description="Disordered" evidence="2">
    <location>
        <begin position="329"/>
        <end position="362"/>
    </location>
</feature>
<proteinExistence type="predicted"/>
<reference evidence="3 4" key="1">
    <citation type="submission" date="2022-12" db="EMBL/GenBank/DDBJ databases">
        <title>Chromosome-level genome of Tegillarca granosa.</title>
        <authorList>
            <person name="Kim J."/>
        </authorList>
    </citation>
    <scope>NUCLEOTIDE SEQUENCE [LARGE SCALE GENOMIC DNA]</scope>
    <source>
        <strain evidence="3">Teg-2019</strain>
        <tissue evidence="3">Adductor muscle</tissue>
    </source>
</reference>
<dbReference type="PANTHER" id="PTHR35088:SF1">
    <property type="entry name" value="COILED-COIL DOMAIN-CONTAINING PROTEIN 178"/>
    <property type="match status" value="1"/>
</dbReference>
<feature type="coiled-coil region" evidence="1">
    <location>
        <begin position="390"/>
        <end position="512"/>
    </location>
</feature>
<evidence type="ECO:0000256" key="1">
    <source>
        <dbReference type="SAM" id="Coils"/>
    </source>
</evidence>
<dbReference type="SUPFAM" id="SSF57997">
    <property type="entry name" value="Tropomyosin"/>
    <property type="match status" value="1"/>
</dbReference>
<feature type="coiled-coil region" evidence="1">
    <location>
        <begin position="206"/>
        <end position="247"/>
    </location>
</feature>
<keyword evidence="1" id="KW-0175">Coiled coil</keyword>
<comment type="caution">
    <text evidence="3">The sequence shown here is derived from an EMBL/GenBank/DDBJ whole genome shotgun (WGS) entry which is preliminary data.</text>
</comment>
<gene>
    <name evidence="3" type="ORF">KUTeg_016974</name>
</gene>
<evidence type="ECO:0000256" key="2">
    <source>
        <dbReference type="SAM" id="MobiDB-lite"/>
    </source>
</evidence>
<dbReference type="EMBL" id="JARBDR010000813">
    <property type="protein sequence ID" value="KAJ8306429.1"/>
    <property type="molecule type" value="Genomic_DNA"/>
</dbReference>
<dbReference type="PANTHER" id="PTHR35088">
    <property type="entry name" value="COILED-COIL DOMAIN-CONTAINING PROTEIN 178"/>
    <property type="match status" value="1"/>
</dbReference>
<feature type="coiled-coil region" evidence="1">
    <location>
        <begin position="717"/>
        <end position="748"/>
    </location>
</feature>
<evidence type="ECO:0000313" key="4">
    <source>
        <dbReference type="Proteomes" id="UP001217089"/>
    </source>
</evidence>
<accession>A0ABQ9EMJ2</accession>